<protein>
    <submittedName>
        <fullName evidence="1">Uncharacterized protein</fullName>
    </submittedName>
</protein>
<evidence type="ECO:0000313" key="1">
    <source>
        <dbReference type="EMBL" id="ADN15131.1"/>
    </source>
</evidence>
<dbReference type="Proteomes" id="UP000008206">
    <property type="component" value="Chromosome"/>
</dbReference>
<keyword evidence="2" id="KW-1185">Reference proteome</keyword>
<dbReference type="AlphaFoldDB" id="E0UB09"/>
<dbReference type="RefSeq" id="WP_013323224.1">
    <property type="nucleotide sequence ID" value="NC_014501.1"/>
</dbReference>
<name>E0UB09_GLOV7</name>
<dbReference type="OrthoDB" id="428092at2"/>
<accession>E0UB09</accession>
<sequence length="62" mass="7609">MNKYDMICYEKTYNDSLYWEDVEVSTKKERSENWTECRCLTDRFFDELVARGYLVPRSQHKS</sequence>
<gene>
    <name evidence="1" type="ordered locus">Cyan7822_3177</name>
</gene>
<dbReference type="EMBL" id="CP002198">
    <property type="protein sequence ID" value="ADN15131.1"/>
    <property type="molecule type" value="Genomic_DNA"/>
</dbReference>
<organism evidence="1 2">
    <name type="scientific">Gloeothece verrucosa (strain PCC 7822)</name>
    <name type="common">Cyanothece sp. (strain PCC 7822)</name>
    <dbReference type="NCBI Taxonomy" id="497965"/>
    <lineage>
        <taxon>Bacteria</taxon>
        <taxon>Bacillati</taxon>
        <taxon>Cyanobacteriota</taxon>
        <taxon>Cyanophyceae</taxon>
        <taxon>Oscillatoriophycideae</taxon>
        <taxon>Chroococcales</taxon>
        <taxon>Aphanothecaceae</taxon>
        <taxon>Gloeothece</taxon>
        <taxon>Gloeothece verrucosa</taxon>
    </lineage>
</organism>
<dbReference type="eggNOG" id="ENOG5030ZY4">
    <property type="taxonomic scope" value="Bacteria"/>
</dbReference>
<proteinExistence type="predicted"/>
<dbReference type="HOGENOM" id="CLU_2896568_0_0_3"/>
<evidence type="ECO:0000313" key="2">
    <source>
        <dbReference type="Proteomes" id="UP000008206"/>
    </source>
</evidence>
<reference evidence="2" key="1">
    <citation type="journal article" date="2011" name="MBio">
        <title>Novel metabolic attributes of the genus Cyanothece, comprising a group of unicellular nitrogen-fixing Cyanobacteria.</title>
        <authorList>
            <person name="Bandyopadhyay A."/>
            <person name="Elvitigala T."/>
            <person name="Welsh E."/>
            <person name="Stockel J."/>
            <person name="Liberton M."/>
            <person name="Min H."/>
            <person name="Sherman L.A."/>
            <person name="Pakrasi H.B."/>
        </authorList>
    </citation>
    <scope>NUCLEOTIDE SEQUENCE [LARGE SCALE GENOMIC DNA]</scope>
    <source>
        <strain evidence="2">PCC 7822</strain>
    </source>
</reference>
<dbReference type="KEGG" id="cyj:Cyan7822_3177"/>